<evidence type="ECO:0000313" key="2">
    <source>
        <dbReference type="Proteomes" id="UP001610335"/>
    </source>
</evidence>
<protein>
    <submittedName>
        <fullName evidence="1">Uncharacterized protein</fullName>
    </submittedName>
</protein>
<gene>
    <name evidence="1" type="ORF">BDW59DRAFT_176957</name>
</gene>
<comment type="caution">
    <text evidence="1">The sequence shown here is derived from an EMBL/GenBank/DDBJ whole genome shotgun (WGS) entry which is preliminary data.</text>
</comment>
<dbReference type="EMBL" id="JBFXLS010000174">
    <property type="protein sequence ID" value="KAL2812560.1"/>
    <property type="molecule type" value="Genomic_DNA"/>
</dbReference>
<name>A0ABR4HAU5_9EURO</name>
<evidence type="ECO:0000313" key="1">
    <source>
        <dbReference type="EMBL" id="KAL2812560.1"/>
    </source>
</evidence>
<proteinExistence type="predicted"/>
<reference evidence="1 2" key="1">
    <citation type="submission" date="2024-07" db="EMBL/GenBank/DDBJ databases">
        <title>Section-level genome sequencing and comparative genomics of Aspergillus sections Usti and Cavernicolus.</title>
        <authorList>
            <consortium name="Lawrence Berkeley National Laboratory"/>
            <person name="Nybo J.L."/>
            <person name="Vesth T.C."/>
            <person name="Theobald S."/>
            <person name="Frisvad J.C."/>
            <person name="Larsen T.O."/>
            <person name="Kjaerboelling I."/>
            <person name="Rothschild-Mancinelli K."/>
            <person name="Lyhne E.K."/>
            <person name="Kogle M.E."/>
            <person name="Barry K."/>
            <person name="Clum A."/>
            <person name="Na H."/>
            <person name="Ledsgaard L."/>
            <person name="Lin J."/>
            <person name="Lipzen A."/>
            <person name="Kuo A."/>
            <person name="Riley R."/>
            <person name="Mondo S."/>
            <person name="LaButti K."/>
            <person name="Haridas S."/>
            <person name="Pangalinan J."/>
            <person name="Salamov A.A."/>
            <person name="Simmons B.A."/>
            <person name="Magnuson J.K."/>
            <person name="Chen J."/>
            <person name="Drula E."/>
            <person name="Henrissat B."/>
            <person name="Wiebenga A."/>
            <person name="Lubbers R.J."/>
            <person name="Gomes A.C."/>
            <person name="Makela M.R."/>
            <person name="Stajich J."/>
            <person name="Grigoriev I.V."/>
            <person name="Mortensen U.H."/>
            <person name="De vries R.P."/>
            <person name="Baker S.E."/>
            <person name="Andersen M.R."/>
        </authorList>
    </citation>
    <scope>NUCLEOTIDE SEQUENCE [LARGE SCALE GENOMIC DNA]</scope>
    <source>
        <strain evidence="1 2">CBS 600.67</strain>
    </source>
</reference>
<accession>A0ABR4HAU5</accession>
<organism evidence="1 2">
    <name type="scientific">Aspergillus cavernicola</name>
    <dbReference type="NCBI Taxonomy" id="176166"/>
    <lineage>
        <taxon>Eukaryota</taxon>
        <taxon>Fungi</taxon>
        <taxon>Dikarya</taxon>
        <taxon>Ascomycota</taxon>
        <taxon>Pezizomycotina</taxon>
        <taxon>Eurotiomycetes</taxon>
        <taxon>Eurotiomycetidae</taxon>
        <taxon>Eurotiales</taxon>
        <taxon>Aspergillaceae</taxon>
        <taxon>Aspergillus</taxon>
        <taxon>Aspergillus subgen. Nidulantes</taxon>
    </lineage>
</organism>
<dbReference type="Pfam" id="PF11917">
    <property type="entry name" value="DUF3435"/>
    <property type="match status" value="1"/>
</dbReference>
<keyword evidence="2" id="KW-1185">Reference proteome</keyword>
<dbReference type="InterPro" id="IPR021842">
    <property type="entry name" value="DUF3435"/>
</dbReference>
<dbReference type="Proteomes" id="UP001610335">
    <property type="component" value="Unassembled WGS sequence"/>
</dbReference>
<sequence>MCQGSKITGFDQEFNNSKEIIDALQNIILQHTDICTFVWHYEVDININIQGIICKTGSQILLLSTQESKSLNKLLVVLAWQDKLQEKQEVLMEQTIEAKQRYNIALHELNKQPIINLEQQLAGKLVITKIIDTLEHKGSMAPQYLMVINTMLTMLDTILEAEY</sequence>